<proteinExistence type="predicted"/>
<organism evidence="2 3">
    <name type="scientific">Paraburkholderia acidisoli</name>
    <dbReference type="NCBI Taxonomy" id="2571748"/>
    <lineage>
        <taxon>Bacteria</taxon>
        <taxon>Pseudomonadati</taxon>
        <taxon>Pseudomonadota</taxon>
        <taxon>Betaproteobacteria</taxon>
        <taxon>Burkholderiales</taxon>
        <taxon>Burkholderiaceae</taxon>
        <taxon>Paraburkholderia</taxon>
    </lineage>
</organism>
<evidence type="ECO:0000313" key="3">
    <source>
        <dbReference type="Proteomes" id="UP000433577"/>
    </source>
</evidence>
<gene>
    <name evidence="2" type="ORF">FAZ98_31285</name>
</gene>
<feature type="domain" description="Anti-CBASS protein Acb1-like N-terminal" evidence="1">
    <location>
        <begin position="17"/>
        <end position="335"/>
    </location>
</feature>
<keyword evidence="3" id="KW-1185">Reference proteome</keyword>
<reference evidence="2 3" key="1">
    <citation type="submission" date="2019-12" db="EMBL/GenBank/DDBJ databases">
        <title>Paraburkholderia acidiphila 7Q-K02 sp. nov and Paraburkholderia acidisoli DHF22 sp. nov., two strains isolated from forest soil.</title>
        <authorList>
            <person name="Gao Z."/>
            <person name="Qiu L."/>
        </authorList>
    </citation>
    <scope>NUCLEOTIDE SEQUENCE [LARGE SCALE GENOMIC DNA]</scope>
    <source>
        <strain evidence="2 3">DHF22</strain>
    </source>
</reference>
<name>A0A7Z2JIF7_9BURK</name>
<accession>A0A7Z2JIF7</accession>
<sequence length="459" mass="51518">MADDIVPGAAPSYESCKTLYSFHPLGAKMAEAPIEEAQSQEREITIPGAPEEDLISAFNREWMAIGMTGADEIIRGLMTLKRVYGIASLGVGGRFLNGDDFPTNEPLPYERLHEMEVYFNTWDPLNTAGSLVLNQNPNAPDFQKPQYLRVAGKDYHSSRAVIALNESPIYIEWTNSAFGFVGRSVYQRALYPLKTYVQTMITDQAVAEKAALLVMKMKSPGAIIDQRARNWFGLKRSALKGAKTGNVISIGIDENIESVDLKNLRDAAEFSRNNCVKNIATAAKMPASMLYQETLTEGFGEGSEDAKIIARFIDRMRIEMNPAYRFMDQIVMRRAWSPEFYKTMQRKYAEYKSVPYETAFYEWKNAFTATWPNLLVEPDSEKIKVDSEILKAAISAVEVLSPLLPQSEKARAAIWLAETMNERKLMFSSPLELDEDAIAAYEPVAPETEPKPIVESSHL</sequence>
<evidence type="ECO:0000259" key="1">
    <source>
        <dbReference type="Pfam" id="PF06381"/>
    </source>
</evidence>
<dbReference type="EMBL" id="CP046916">
    <property type="protein sequence ID" value="QGZ66877.1"/>
    <property type="molecule type" value="Genomic_DNA"/>
</dbReference>
<dbReference type="OrthoDB" id="6609882at2"/>
<dbReference type="AlphaFoldDB" id="A0A7Z2JIF7"/>
<dbReference type="KEGG" id="pacs:FAZ98_31285"/>
<evidence type="ECO:0000313" key="2">
    <source>
        <dbReference type="EMBL" id="QGZ66877.1"/>
    </source>
</evidence>
<dbReference type="Pfam" id="PF06381">
    <property type="entry name" value="Phage_portal_3"/>
    <property type="match status" value="1"/>
</dbReference>
<protein>
    <submittedName>
        <fullName evidence="2">DUF1073 domain-containing protein</fullName>
    </submittedName>
</protein>
<dbReference type="InterPro" id="IPR024459">
    <property type="entry name" value="Acb1-like_N"/>
</dbReference>
<dbReference type="Proteomes" id="UP000433577">
    <property type="component" value="Chromosome 4"/>
</dbReference>